<comment type="similarity">
    <text evidence="1 8">Belongs to the glyceraldehyde-3-phosphate dehydrogenase family.</text>
</comment>
<dbReference type="GO" id="GO:0050661">
    <property type="term" value="F:NADP binding"/>
    <property type="evidence" value="ECO:0007669"/>
    <property type="project" value="InterPro"/>
</dbReference>
<evidence type="ECO:0000256" key="4">
    <source>
        <dbReference type="PIRSR" id="PIRSR000149-1"/>
    </source>
</evidence>
<dbReference type="PANTHER" id="PTHR43148">
    <property type="entry name" value="GLYCERALDEHYDE-3-PHOSPHATE DEHYDROGENASE 2"/>
    <property type="match status" value="1"/>
</dbReference>
<name>A0A848GXQ1_9BACT</name>
<dbReference type="GO" id="GO:0006006">
    <property type="term" value="P:glucose metabolic process"/>
    <property type="evidence" value="ECO:0007669"/>
    <property type="project" value="InterPro"/>
</dbReference>
<evidence type="ECO:0000256" key="6">
    <source>
        <dbReference type="PIRSR" id="PIRSR000149-3"/>
    </source>
</evidence>
<evidence type="ECO:0000256" key="2">
    <source>
        <dbReference type="ARBA" id="ARBA00011881"/>
    </source>
</evidence>
<dbReference type="EC" id="1.2.1.-" evidence="9"/>
<feature type="binding site" evidence="5">
    <location>
        <begin position="210"/>
        <end position="211"/>
    </location>
    <ligand>
        <name>D-glyceraldehyde 3-phosphate</name>
        <dbReference type="ChEBI" id="CHEBI:59776"/>
    </ligand>
</feature>
<feature type="binding site" evidence="6">
    <location>
        <position position="121"/>
    </location>
    <ligand>
        <name>NAD(+)</name>
        <dbReference type="ChEBI" id="CHEBI:57540"/>
    </ligand>
</feature>
<accession>A0A848GXQ1</accession>
<dbReference type="InterPro" id="IPR020828">
    <property type="entry name" value="GlycerAld_3-P_DH_NAD(P)-bd"/>
</dbReference>
<keyword evidence="3 9" id="KW-0560">Oxidoreductase</keyword>
<dbReference type="Gene3D" id="3.30.360.10">
    <property type="entry name" value="Dihydrodipicolinate Reductase, domain 2"/>
    <property type="match status" value="1"/>
</dbReference>
<gene>
    <name evidence="11" type="primary">gap</name>
    <name evidence="11" type="ORF">HHL17_30275</name>
</gene>
<evidence type="ECO:0000259" key="10">
    <source>
        <dbReference type="SMART" id="SM00846"/>
    </source>
</evidence>
<dbReference type="PRINTS" id="PR00078">
    <property type="entry name" value="G3PDHDRGNASE"/>
</dbReference>
<feature type="domain" description="Glyceraldehyde 3-phosphate dehydrogenase NAD(P) binding" evidence="10">
    <location>
        <begin position="4"/>
        <end position="152"/>
    </location>
</feature>
<comment type="subunit">
    <text evidence="2">Homotetramer.</text>
</comment>
<feature type="binding site" evidence="5">
    <location>
        <position position="182"/>
    </location>
    <ligand>
        <name>D-glyceraldehyde 3-phosphate</name>
        <dbReference type="ChEBI" id="CHEBI:59776"/>
    </ligand>
</feature>
<dbReference type="Pfam" id="PF02800">
    <property type="entry name" value="Gp_dh_C"/>
    <property type="match status" value="1"/>
</dbReference>
<keyword evidence="6" id="KW-0520">NAD</keyword>
<feature type="binding site" evidence="5">
    <location>
        <position position="233"/>
    </location>
    <ligand>
        <name>D-glyceraldehyde 3-phosphate</name>
        <dbReference type="ChEBI" id="CHEBI:59776"/>
    </ligand>
</feature>
<dbReference type="AlphaFoldDB" id="A0A848GXQ1"/>
<dbReference type="Proteomes" id="UP000583266">
    <property type="component" value="Unassembled WGS sequence"/>
</dbReference>
<dbReference type="FunFam" id="3.40.50.720:FF:000001">
    <property type="entry name" value="Glyceraldehyde-3-phosphate dehydrogenase"/>
    <property type="match status" value="1"/>
</dbReference>
<reference evidence="11 12" key="1">
    <citation type="submission" date="2020-04" db="EMBL/GenBank/DDBJ databases">
        <title>Chitinophaga sp. G-6-1-13 sp. nov., isolated from soil.</title>
        <authorList>
            <person name="Dahal R.H."/>
            <person name="Chaudhary D.K."/>
        </authorList>
    </citation>
    <scope>NUCLEOTIDE SEQUENCE [LARGE SCALE GENOMIC DNA]</scope>
    <source>
        <strain evidence="11 12">G-6-1-13</strain>
    </source>
</reference>
<dbReference type="InterPro" id="IPR020829">
    <property type="entry name" value="GlycerAld_3-P_DH_cat"/>
</dbReference>
<dbReference type="GO" id="GO:0051287">
    <property type="term" value="F:NAD binding"/>
    <property type="evidence" value="ECO:0007669"/>
    <property type="project" value="InterPro"/>
</dbReference>
<dbReference type="InterPro" id="IPR006424">
    <property type="entry name" value="Glyceraldehyde-3-P_DH_1"/>
</dbReference>
<dbReference type="InterPro" id="IPR020830">
    <property type="entry name" value="GlycerAld_3-P_DH_AS"/>
</dbReference>
<feature type="binding site" evidence="6">
    <location>
        <position position="35"/>
    </location>
    <ligand>
        <name>NAD(+)</name>
        <dbReference type="ChEBI" id="CHEBI:57540"/>
    </ligand>
</feature>
<evidence type="ECO:0000313" key="12">
    <source>
        <dbReference type="Proteomes" id="UP000583266"/>
    </source>
</evidence>
<dbReference type="SMART" id="SM00846">
    <property type="entry name" value="Gp_dh_N"/>
    <property type="match status" value="1"/>
</dbReference>
<evidence type="ECO:0000256" key="9">
    <source>
        <dbReference type="RuleBase" id="RU361160"/>
    </source>
</evidence>
<dbReference type="InterPro" id="IPR036291">
    <property type="entry name" value="NAD(P)-bd_dom_sf"/>
</dbReference>
<dbReference type="EMBL" id="JABBGC010000004">
    <property type="protein sequence ID" value="NML41510.1"/>
    <property type="molecule type" value="Genomic_DNA"/>
</dbReference>
<dbReference type="NCBIfam" id="TIGR01534">
    <property type="entry name" value="GAPDH-I"/>
    <property type="match status" value="1"/>
</dbReference>
<evidence type="ECO:0000256" key="8">
    <source>
        <dbReference type="RuleBase" id="RU000397"/>
    </source>
</evidence>
<dbReference type="PROSITE" id="PS00071">
    <property type="entry name" value="GAPDH"/>
    <property type="match status" value="1"/>
</dbReference>
<feature type="binding site" evidence="5">
    <location>
        <begin position="151"/>
        <end position="153"/>
    </location>
    <ligand>
        <name>D-glyceraldehyde 3-phosphate</name>
        <dbReference type="ChEBI" id="CHEBI:59776"/>
    </ligand>
</feature>
<comment type="caution">
    <text evidence="11">The sequence shown here is derived from an EMBL/GenBank/DDBJ whole genome shotgun (WGS) entry which is preliminary data.</text>
</comment>
<dbReference type="Gene3D" id="3.40.50.720">
    <property type="entry name" value="NAD(P)-binding Rossmann-like Domain"/>
    <property type="match status" value="1"/>
</dbReference>
<evidence type="ECO:0000256" key="5">
    <source>
        <dbReference type="PIRSR" id="PIRSR000149-2"/>
    </source>
</evidence>
<dbReference type="Pfam" id="PF00044">
    <property type="entry name" value="Gp_dh_N"/>
    <property type="match status" value="1"/>
</dbReference>
<dbReference type="InterPro" id="IPR020831">
    <property type="entry name" value="GlycerAld/Erythrose_P_DH"/>
</dbReference>
<dbReference type="SUPFAM" id="SSF51735">
    <property type="entry name" value="NAD(P)-binding Rossmann-fold domains"/>
    <property type="match status" value="1"/>
</dbReference>
<feature type="active site" description="Nucleophile" evidence="4">
    <location>
        <position position="152"/>
    </location>
</feature>
<evidence type="ECO:0000313" key="11">
    <source>
        <dbReference type="EMBL" id="NML41510.1"/>
    </source>
</evidence>
<dbReference type="CDD" id="cd05214">
    <property type="entry name" value="GAPDH_I_N"/>
    <property type="match status" value="1"/>
</dbReference>
<dbReference type="CDD" id="cd18126">
    <property type="entry name" value="GAPDH_I_C"/>
    <property type="match status" value="1"/>
</dbReference>
<dbReference type="GO" id="GO:0016620">
    <property type="term" value="F:oxidoreductase activity, acting on the aldehyde or oxo group of donors, NAD or NADP as acceptor"/>
    <property type="evidence" value="ECO:0007669"/>
    <property type="project" value="InterPro"/>
</dbReference>
<feature type="binding site" evidence="6">
    <location>
        <position position="314"/>
    </location>
    <ligand>
        <name>NAD(+)</name>
        <dbReference type="ChEBI" id="CHEBI:57540"/>
    </ligand>
</feature>
<feature type="binding site" evidence="6">
    <location>
        <begin position="13"/>
        <end position="14"/>
    </location>
    <ligand>
        <name>NAD(+)</name>
        <dbReference type="ChEBI" id="CHEBI:57540"/>
    </ligand>
</feature>
<proteinExistence type="inferred from homology"/>
<dbReference type="FunFam" id="3.30.360.10:FF:000002">
    <property type="entry name" value="Glyceraldehyde-3-phosphate dehydrogenase"/>
    <property type="match status" value="1"/>
</dbReference>
<protein>
    <recommendedName>
        <fullName evidence="9">Glyceraldehyde-3-phosphate dehydrogenase</fullName>
        <ecNumber evidence="9">1.2.1.-</ecNumber>
    </recommendedName>
</protein>
<feature type="site" description="Activates thiol group during catalysis" evidence="7">
    <location>
        <position position="179"/>
    </location>
</feature>
<dbReference type="SUPFAM" id="SSF55347">
    <property type="entry name" value="Glyceraldehyde-3-phosphate dehydrogenase-like, C-terminal domain"/>
    <property type="match status" value="1"/>
</dbReference>
<keyword evidence="6" id="KW-0547">Nucleotide-binding</keyword>
<organism evidence="11 12">
    <name type="scientific">Chitinophaga fulva</name>
    <dbReference type="NCBI Taxonomy" id="2728842"/>
    <lineage>
        <taxon>Bacteria</taxon>
        <taxon>Pseudomonadati</taxon>
        <taxon>Bacteroidota</taxon>
        <taxon>Chitinophagia</taxon>
        <taxon>Chitinophagales</taxon>
        <taxon>Chitinophagaceae</taxon>
        <taxon>Chitinophaga</taxon>
    </lineage>
</organism>
<sequence length="338" mass="36214">MQAMKIAINGFGRIGRMTLRALQHKDNVEVVAINDLMGADILTHLFKYDTAHGKFPGTVSHTDQHLIVNGKEILLTNEKDPANLPWGKLDVDMVIESTGRFTHKDQAQAHIRAGARRVLITAPASGGVKTIVAGVNEDIIEATDEILSTASCTTNSIAPPLFLLDKAFGIESGFMSTVHAFTMDQMLQDGPHKDFRRARAATQSIIPTTTGAAKAIGDVLPALKGKLDGFSYRVPVIDGSIAELSLVLKQPATAADINALFKQHAETDLKGILEYTEEPFVSADIVGNTHSSIVDGTMTRVIGNLAKVVAWYDNEAGISNRIAELVATASYATAEAQG</sequence>
<evidence type="ECO:0000256" key="1">
    <source>
        <dbReference type="ARBA" id="ARBA00007406"/>
    </source>
</evidence>
<evidence type="ECO:0000256" key="3">
    <source>
        <dbReference type="ARBA" id="ARBA00023002"/>
    </source>
</evidence>
<dbReference type="PIRSF" id="PIRSF000149">
    <property type="entry name" value="GAP_DH"/>
    <property type="match status" value="1"/>
</dbReference>
<evidence type="ECO:0000256" key="7">
    <source>
        <dbReference type="PIRSR" id="PIRSR000149-4"/>
    </source>
</evidence>
<keyword evidence="12" id="KW-1185">Reference proteome</keyword>